<dbReference type="RefSeq" id="WP_213125257.1">
    <property type="nucleotide sequence ID" value="NZ_JAGYPG010000002.1"/>
</dbReference>
<dbReference type="AlphaFoldDB" id="A0A942YH16"/>
<dbReference type="Gene3D" id="3.40.50.2300">
    <property type="match status" value="2"/>
</dbReference>
<dbReference type="SUPFAM" id="SSF53822">
    <property type="entry name" value="Periplasmic binding protein-like I"/>
    <property type="match status" value="1"/>
</dbReference>
<name>A0A942YH16_9BACI</name>
<dbReference type="PANTHER" id="PTHR30146:SF109">
    <property type="entry name" value="HTH-TYPE TRANSCRIPTIONAL REGULATOR GALS"/>
    <property type="match status" value="1"/>
</dbReference>
<dbReference type="EMBL" id="JAGYPG010000002">
    <property type="protein sequence ID" value="MBS4196097.1"/>
    <property type="molecule type" value="Genomic_DNA"/>
</dbReference>
<dbReference type="InterPro" id="IPR000843">
    <property type="entry name" value="HTH_LacI"/>
</dbReference>
<evidence type="ECO:0000313" key="5">
    <source>
        <dbReference type="EMBL" id="MBS4196097.1"/>
    </source>
</evidence>
<dbReference type="PANTHER" id="PTHR30146">
    <property type="entry name" value="LACI-RELATED TRANSCRIPTIONAL REPRESSOR"/>
    <property type="match status" value="1"/>
</dbReference>
<reference evidence="5 6" key="1">
    <citation type="submission" date="2021-05" db="EMBL/GenBank/DDBJ databases">
        <title>Novel Bacillus species.</title>
        <authorList>
            <person name="Liu G."/>
        </authorList>
    </citation>
    <scope>NUCLEOTIDE SEQUENCE [LARGE SCALE GENOMIC DNA]</scope>
    <source>
        <strain evidence="6">FJAT-49780</strain>
    </source>
</reference>
<dbReference type="SUPFAM" id="SSF47413">
    <property type="entry name" value="lambda repressor-like DNA-binding domains"/>
    <property type="match status" value="1"/>
</dbReference>
<keyword evidence="3" id="KW-0804">Transcription</keyword>
<organism evidence="5 6">
    <name type="scientific">Lederbergia citri</name>
    <dbReference type="NCBI Taxonomy" id="2833580"/>
    <lineage>
        <taxon>Bacteria</taxon>
        <taxon>Bacillati</taxon>
        <taxon>Bacillota</taxon>
        <taxon>Bacilli</taxon>
        <taxon>Bacillales</taxon>
        <taxon>Bacillaceae</taxon>
        <taxon>Lederbergia</taxon>
    </lineage>
</organism>
<dbReference type="InterPro" id="IPR028082">
    <property type="entry name" value="Peripla_BP_I"/>
</dbReference>
<dbReference type="PROSITE" id="PS50932">
    <property type="entry name" value="HTH_LACI_2"/>
    <property type="match status" value="1"/>
</dbReference>
<keyword evidence="2 5" id="KW-0238">DNA-binding</keyword>
<gene>
    <name evidence="5" type="ORF">KHA97_13605</name>
</gene>
<dbReference type="Pfam" id="PF13377">
    <property type="entry name" value="Peripla_BP_3"/>
    <property type="match status" value="1"/>
</dbReference>
<dbReference type="GO" id="GO:0000976">
    <property type="term" value="F:transcription cis-regulatory region binding"/>
    <property type="evidence" value="ECO:0007669"/>
    <property type="project" value="TreeGrafter"/>
</dbReference>
<protein>
    <submittedName>
        <fullName evidence="5">LacI family DNA-binding transcriptional regulator</fullName>
    </submittedName>
</protein>
<evidence type="ECO:0000259" key="4">
    <source>
        <dbReference type="PROSITE" id="PS50932"/>
    </source>
</evidence>
<accession>A0A942YH16</accession>
<dbReference type="Pfam" id="PF00356">
    <property type="entry name" value="LacI"/>
    <property type="match status" value="1"/>
</dbReference>
<proteinExistence type="predicted"/>
<dbReference type="CDD" id="cd01392">
    <property type="entry name" value="HTH_LacI"/>
    <property type="match status" value="1"/>
</dbReference>
<dbReference type="Proteomes" id="UP000681414">
    <property type="component" value="Unassembled WGS sequence"/>
</dbReference>
<dbReference type="Gene3D" id="1.10.260.40">
    <property type="entry name" value="lambda repressor-like DNA-binding domains"/>
    <property type="match status" value="1"/>
</dbReference>
<sequence length="323" mass="36030">MVTLKDVAKRAGVSVSTASYSINNSPLITNDTKEKVLHAAKEIGYRPNGLAKNLKEQKTNIIGLFLSGFTGPFFNDMVEGIQDVVMQNKYELVVCATADTHRLLVERYVDGAIILNYHMEDELLDSLASEKLPCVVLDRELENPYIKNVLLPNEEGSAIAVQYLTGKGHRRIGFIAGSQASYDGETRLKGFRKEIANQGITFLERDLIRADFTEMSGYTEMKNYLEKVNGDYPTAIVCANDEMAIGAVKAIQESKIKVPEDIAVVGFDDIYISHFFTPSLTTIKVPRKKWGLTAANTLFKMLEHNFDYEAEPLKVELMSRNSG</sequence>
<evidence type="ECO:0000256" key="3">
    <source>
        <dbReference type="ARBA" id="ARBA00023163"/>
    </source>
</evidence>
<dbReference type="InterPro" id="IPR046335">
    <property type="entry name" value="LacI/GalR-like_sensor"/>
</dbReference>
<evidence type="ECO:0000256" key="2">
    <source>
        <dbReference type="ARBA" id="ARBA00023125"/>
    </source>
</evidence>
<dbReference type="CDD" id="cd06267">
    <property type="entry name" value="PBP1_LacI_sugar_binding-like"/>
    <property type="match status" value="1"/>
</dbReference>
<dbReference type="SMART" id="SM00354">
    <property type="entry name" value="HTH_LACI"/>
    <property type="match status" value="1"/>
</dbReference>
<keyword evidence="6" id="KW-1185">Reference proteome</keyword>
<comment type="caution">
    <text evidence="5">The sequence shown here is derived from an EMBL/GenBank/DDBJ whole genome shotgun (WGS) entry which is preliminary data.</text>
</comment>
<keyword evidence="1" id="KW-0805">Transcription regulation</keyword>
<dbReference type="GO" id="GO:0003700">
    <property type="term" value="F:DNA-binding transcription factor activity"/>
    <property type="evidence" value="ECO:0007669"/>
    <property type="project" value="TreeGrafter"/>
</dbReference>
<evidence type="ECO:0000313" key="6">
    <source>
        <dbReference type="Proteomes" id="UP000681414"/>
    </source>
</evidence>
<feature type="domain" description="HTH lacI-type" evidence="4">
    <location>
        <begin position="2"/>
        <end position="56"/>
    </location>
</feature>
<dbReference type="InterPro" id="IPR010982">
    <property type="entry name" value="Lambda_DNA-bd_dom_sf"/>
</dbReference>
<evidence type="ECO:0000256" key="1">
    <source>
        <dbReference type="ARBA" id="ARBA00023015"/>
    </source>
</evidence>